<dbReference type="PANTHER" id="PTHR40619">
    <property type="entry name" value="FUNGAL STAND N-TERMINAL GOODBYE DOMAIN-CONTAINING PROTEIN"/>
    <property type="match status" value="1"/>
</dbReference>
<evidence type="ECO:0000313" key="3">
    <source>
        <dbReference type="Proteomes" id="UP000053095"/>
    </source>
</evidence>
<feature type="domain" description="DUF7708" evidence="1">
    <location>
        <begin position="143"/>
        <end position="261"/>
    </location>
</feature>
<gene>
    <name evidence="2" type="ORF">TCE0_042f14584</name>
</gene>
<dbReference type="AlphaFoldDB" id="A0A6V8HP20"/>
<organism evidence="2 3">
    <name type="scientific">Talaromyces pinophilus</name>
    <name type="common">Penicillium pinophilum</name>
    <dbReference type="NCBI Taxonomy" id="128442"/>
    <lineage>
        <taxon>Eukaryota</taxon>
        <taxon>Fungi</taxon>
        <taxon>Dikarya</taxon>
        <taxon>Ascomycota</taxon>
        <taxon>Pezizomycotina</taxon>
        <taxon>Eurotiomycetes</taxon>
        <taxon>Eurotiomycetidae</taxon>
        <taxon>Eurotiales</taxon>
        <taxon>Trichocomaceae</taxon>
        <taxon>Talaromyces</taxon>
        <taxon>Talaromyces sect. Talaromyces</taxon>
    </lineage>
</organism>
<dbReference type="Proteomes" id="UP000053095">
    <property type="component" value="Unassembled WGS sequence"/>
</dbReference>
<accession>A0A6V8HP20</accession>
<evidence type="ECO:0000313" key="2">
    <source>
        <dbReference type="EMBL" id="GAM41453.1"/>
    </source>
</evidence>
<dbReference type="PANTHER" id="PTHR40619:SF3">
    <property type="entry name" value="FUNGAL STAND N-TERMINAL GOODBYE DOMAIN-CONTAINING PROTEIN"/>
    <property type="match status" value="1"/>
</dbReference>
<name>A0A6V8HP20_TALPI</name>
<sequence length="627" mass="70068">MDLSTVPNFLSNEAGKNVPELANPSPDLLQKAMQLYTAYGGRLPSPPPPEPLQPSKQLEVFIHEFSVGINEFLHRSDDIHATQAFATSSWDGLQAEANKAWAAYNNHQKRKRNWRRPFEVLDNVAEKVMTTCCIEFLLELMPDGEYTSLLSGGLTLAYHTALRKEKVRENILELFDSLSERAKQTKAKIKLYSRDPILHAKSEELYMAVLDCVRHSTAWLDSSSSYESFKAFFQQSKYGARLEDAKANLDKKAKEFEETVNMCFRREVHDIHNNVEWLKAPILATFSLLAGFTKDFPGNLRKEEVEANTSAALVTGLFMQAHRSQPPLMMNFMQTPTMITRQPHQVMQNIISSRQVCQYLAVEYTSAALRTRQDVTTVALSELDANITTAMGYIPPPSQREKMGVLTLSPQFKMWLHTIDSAFLVLHESGTAHQNVLSTLSHLCGLMARTMRAPAMWMLVFFCGLHTADGAMLQGGRGLMRAITLQLLSTIQDATFQTPANPSTGAQQLVSGDLETICSIFAMALGQLPAGMVFVLIDGAHWNGTEARSAEMRAVVRFLHKMVGQLRAARRGLALKVLVTNPSARQRFEWNVAGEDLYMERHVLARGHQGAEGEAISNTTARHLPNS</sequence>
<dbReference type="Pfam" id="PF24809">
    <property type="entry name" value="DUF7708"/>
    <property type="match status" value="1"/>
</dbReference>
<evidence type="ECO:0000259" key="1">
    <source>
        <dbReference type="Pfam" id="PF24809"/>
    </source>
</evidence>
<comment type="caution">
    <text evidence="2">The sequence shown here is derived from an EMBL/GenBank/DDBJ whole genome shotgun (WGS) entry which is preliminary data.</text>
</comment>
<dbReference type="EMBL" id="DF933838">
    <property type="protein sequence ID" value="GAM41453.1"/>
    <property type="molecule type" value="Genomic_DNA"/>
</dbReference>
<reference evidence="3" key="1">
    <citation type="journal article" date="2015" name="Genome Announc.">
        <title>Draft genome sequence of Talaromyces cellulolyticus strain Y-94, a source of lignocellulosic biomass-degrading enzymes.</title>
        <authorList>
            <person name="Fujii T."/>
            <person name="Koike H."/>
            <person name="Sawayama S."/>
            <person name="Yano S."/>
            <person name="Inoue H."/>
        </authorList>
    </citation>
    <scope>NUCLEOTIDE SEQUENCE [LARGE SCALE GENOMIC DNA]</scope>
    <source>
        <strain evidence="3">Y-94</strain>
    </source>
</reference>
<keyword evidence="3" id="KW-1185">Reference proteome</keyword>
<dbReference type="InterPro" id="IPR056125">
    <property type="entry name" value="DUF7708"/>
</dbReference>
<proteinExistence type="predicted"/>
<protein>
    <recommendedName>
        <fullName evidence="1">DUF7708 domain-containing protein</fullName>
    </recommendedName>
</protein>